<dbReference type="AlphaFoldDB" id="A0A1B8TWS5"/>
<comment type="caution">
    <text evidence="2">The sequence shown here is derived from an EMBL/GenBank/DDBJ whole genome shotgun (WGS) entry which is preliminary data.</text>
</comment>
<dbReference type="OrthoDB" id="7205533at2"/>
<keyword evidence="3" id="KW-1185">Reference proteome</keyword>
<dbReference type="Pfam" id="PF00583">
    <property type="entry name" value="Acetyltransf_1"/>
    <property type="match status" value="1"/>
</dbReference>
<gene>
    <name evidence="2" type="ORF">LPB3_06760</name>
</gene>
<dbReference type="InterPro" id="IPR000182">
    <property type="entry name" value="GNAT_dom"/>
</dbReference>
<organism evidence="2 3">
    <name type="scientific">Polaribacter vadi</name>
    <dbReference type="NCBI Taxonomy" id="1774273"/>
    <lineage>
        <taxon>Bacteria</taxon>
        <taxon>Pseudomonadati</taxon>
        <taxon>Bacteroidota</taxon>
        <taxon>Flavobacteriia</taxon>
        <taxon>Flavobacteriales</taxon>
        <taxon>Flavobacteriaceae</taxon>
    </lineage>
</organism>
<name>A0A1B8TWS5_9FLAO</name>
<dbReference type="KEGG" id="pob:LPB03_05730"/>
<accession>A0A1B8TWS5</accession>
<evidence type="ECO:0000313" key="2">
    <source>
        <dbReference type="EMBL" id="OBY64097.1"/>
    </source>
</evidence>
<evidence type="ECO:0000259" key="1">
    <source>
        <dbReference type="PROSITE" id="PS51186"/>
    </source>
</evidence>
<dbReference type="STRING" id="1774273.LPB03_05730"/>
<dbReference type="RefSeq" id="WP_065318848.1">
    <property type="nucleotide sequence ID" value="NZ_CP017477.1"/>
</dbReference>
<dbReference type="InterPro" id="IPR016181">
    <property type="entry name" value="Acyl_CoA_acyltransferase"/>
</dbReference>
<reference evidence="3" key="1">
    <citation type="submission" date="2016-02" db="EMBL/GenBank/DDBJ databases">
        <authorList>
            <person name="Shin S.-K."/>
            <person name="Yi H."/>
            <person name="Kim E."/>
        </authorList>
    </citation>
    <scope>NUCLEOTIDE SEQUENCE [LARGE SCALE GENOMIC DNA]</scope>
    <source>
        <strain evidence="3">LPB0003</strain>
    </source>
</reference>
<sequence>MIKIVKTTVKDAFLLSKLSVETFLPAHGHAASKEIIYNYIANNFNEENFVKELSNPNYQYHLIYYKNEIAGFSKVIFNTENENLEHKNVTKMERLYLKKEFYNLKLGKELMDFNIKLCKENKQSGVWLYVWVENHKAINFYKKVGFTQAATYNFPLTKTETRPNYVLYLEF</sequence>
<evidence type="ECO:0000313" key="3">
    <source>
        <dbReference type="Proteomes" id="UP000092584"/>
    </source>
</evidence>
<dbReference type="GO" id="GO:0016747">
    <property type="term" value="F:acyltransferase activity, transferring groups other than amino-acyl groups"/>
    <property type="evidence" value="ECO:0007669"/>
    <property type="project" value="InterPro"/>
</dbReference>
<dbReference type="SUPFAM" id="SSF55729">
    <property type="entry name" value="Acyl-CoA N-acyltransferases (Nat)"/>
    <property type="match status" value="1"/>
</dbReference>
<feature type="domain" description="N-acetyltransferase" evidence="1">
    <location>
        <begin position="2"/>
        <end position="171"/>
    </location>
</feature>
<dbReference type="Gene3D" id="3.40.630.30">
    <property type="match status" value="1"/>
</dbReference>
<proteinExistence type="predicted"/>
<dbReference type="EMBL" id="LSFM01000022">
    <property type="protein sequence ID" value="OBY64097.1"/>
    <property type="molecule type" value="Genomic_DNA"/>
</dbReference>
<dbReference type="PROSITE" id="PS51186">
    <property type="entry name" value="GNAT"/>
    <property type="match status" value="1"/>
</dbReference>
<dbReference type="Proteomes" id="UP000092584">
    <property type="component" value="Unassembled WGS sequence"/>
</dbReference>
<protein>
    <submittedName>
        <fullName evidence="2">Transcriptional regulator</fullName>
    </submittedName>
</protein>